<dbReference type="Gene3D" id="3.20.20.70">
    <property type="entry name" value="Aldolase class I"/>
    <property type="match status" value="1"/>
</dbReference>
<evidence type="ECO:0000313" key="3">
    <source>
        <dbReference type="Proteomes" id="UP000039217"/>
    </source>
</evidence>
<keyword evidence="1" id="KW-0560">Oxidoreductase</keyword>
<accession>A0A655F3R8</accession>
<organism evidence="1 3">
    <name type="scientific">Mycobacterium tuberculosis</name>
    <dbReference type="NCBI Taxonomy" id="1773"/>
    <lineage>
        <taxon>Bacteria</taxon>
        <taxon>Bacillati</taxon>
        <taxon>Actinomycetota</taxon>
        <taxon>Actinomycetes</taxon>
        <taxon>Mycobacteriales</taxon>
        <taxon>Mycobacteriaceae</taxon>
        <taxon>Mycobacterium</taxon>
        <taxon>Mycobacterium tuberculosis complex</taxon>
    </lineage>
</organism>
<dbReference type="AlphaFoldDB" id="A0A655F3R8"/>
<dbReference type="Proteomes" id="UP000039217">
    <property type="component" value="Unassembled WGS sequence"/>
</dbReference>
<evidence type="ECO:0000313" key="2">
    <source>
        <dbReference type="EMBL" id="COW45127.1"/>
    </source>
</evidence>
<keyword evidence="1" id="KW-0223">Dioxygenase</keyword>
<dbReference type="Proteomes" id="UP000045842">
    <property type="component" value="Unassembled WGS sequence"/>
</dbReference>
<evidence type="ECO:0000313" key="4">
    <source>
        <dbReference type="Proteomes" id="UP000045842"/>
    </source>
</evidence>
<proteinExistence type="predicted"/>
<sequence length="79" mass="8465">MSVLSNALTDQFEDTELDILHREEAMARYWRAVAARDYSIANVTAGQAAGLVNAVLPAADVITGMAQQAARTLTAMRAV</sequence>
<dbReference type="GO" id="GO:0051213">
    <property type="term" value="F:dioxygenase activity"/>
    <property type="evidence" value="ECO:0007669"/>
    <property type="project" value="UniProtKB-KW"/>
</dbReference>
<dbReference type="InterPro" id="IPR013785">
    <property type="entry name" value="Aldolase_TIM"/>
</dbReference>
<reference evidence="3 4" key="1">
    <citation type="submission" date="2015-03" db="EMBL/GenBank/DDBJ databases">
        <authorList>
            <consortium name="Pathogen Informatics"/>
        </authorList>
    </citation>
    <scope>NUCLEOTIDE SEQUENCE [LARGE SCALE GENOMIC DNA]</scope>
    <source>
        <strain evidence="1 3">D00501624</strain>
        <strain evidence="2 4">G09801536</strain>
    </source>
</reference>
<dbReference type="EMBL" id="CSAD01000808">
    <property type="protein sequence ID" value="COW45127.1"/>
    <property type="molecule type" value="Genomic_DNA"/>
</dbReference>
<evidence type="ECO:0000313" key="1">
    <source>
        <dbReference type="EMBL" id="CNV47410.1"/>
    </source>
</evidence>
<name>A0A655F3R8_MYCTX</name>
<dbReference type="EMBL" id="CQQC01000877">
    <property type="protein sequence ID" value="CNV47410.1"/>
    <property type="molecule type" value="Genomic_DNA"/>
</dbReference>
<gene>
    <name evidence="1" type="ORF">ERS007661_02476</name>
    <name evidence="2" type="ORF">ERS007679_03879</name>
</gene>
<protein>
    <submittedName>
        <fullName evidence="1">2-nitropropane dioxygenase</fullName>
    </submittedName>
</protein>